<dbReference type="EMBL" id="FNYA01000004">
    <property type="protein sequence ID" value="SEI88010.1"/>
    <property type="molecule type" value="Genomic_DNA"/>
</dbReference>
<sequence length="208" mass="24451">MKKAILLLFILFSNLVFCQNLPKLQLRDAVIEDTLVNEKIDKDEICVIIKSTGGSFAHDTYFYFFFKSEKKINAYIVSTPKSYLKKNKKLITTIDKTELSLENEKLLFLALNSNQTAEFLNFTQSDFKNITNEKERPCLINDASGCSMTFIQNGKQNTYYYHAPKYMLEKCNNKSINKVTLEKYIQLLDLWQVNNLFKDYFFKKYIQK</sequence>
<dbReference type="AlphaFoldDB" id="A0A1H6UIJ0"/>
<name>A0A1H6UIJ0_9FLAO</name>
<dbReference type="OrthoDB" id="1254945at2"/>
<feature type="chain" id="PRO_5011656903" evidence="1">
    <location>
        <begin position="19"/>
        <end position="208"/>
    </location>
</feature>
<evidence type="ECO:0000313" key="3">
    <source>
        <dbReference type="Proteomes" id="UP000199702"/>
    </source>
</evidence>
<dbReference type="RefSeq" id="WP_091311844.1">
    <property type="nucleotide sequence ID" value="NZ_CBCSJU010000004.1"/>
</dbReference>
<keyword evidence="1" id="KW-0732">Signal</keyword>
<accession>A0A1H6UIJ0</accession>
<evidence type="ECO:0000256" key="1">
    <source>
        <dbReference type="SAM" id="SignalP"/>
    </source>
</evidence>
<dbReference type="Proteomes" id="UP000199702">
    <property type="component" value="Unassembled WGS sequence"/>
</dbReference>
<proteinExistence type="predicted"/>
<dbReference type="STRING" id="402734.SAMN05660918_1796"/>
<gene>
    <name evidence="2" type="ORF">SAMN05660918_1796</name>
</gene>
<protein>
    <submittedName>
        <fullName evidence="2">Uncharacterized protein</fullName>
    </submittedName>
</protein>
<evidence type="ECO:0000313" key="2">
    <source>
        <dbReference type="EMBL" id="SEI88010.1"/>
    </source>
</evidence>
<feature type="signal peptide" evidence="1">
    <location>
        <begin position="1"/>
        <end position="18"/>
    </location>
</feature>
<keyword evidence="3" id="KW-1185">Reference proteome</keyword>
<reference evidence="3" key="1">
    <citation type="submission" date="2016-10" db="EMBL/GenBank/DDBJ databases">
        <authorList>
            <person name="Varghese N."/>
            <person name="Submissions S."/>
        </authorList>
    </citation>
    <scope>NUCLEOTIDE SEQUENCE [LARGE SCALE GENOMIC DNA]</scope>
    <source>
        <strain evidence="3">DSM 17934</strain>
    </source>
</reference>
<organism evidence="2 3">
    <name type="scientific">Flavobacterium terrigena</name>
    <dbReference type="NCBI Taxonomy" id="402734"/>
    <lineage>
        <taxon>Bacteria</taxon>
        <taxon>Pseudomonadati</taxon>
        <taxon>Bacteroidota</taxon>
        <taxon>Flavobacteriia</taxon>
        <taxon>Flavobacteriales</taxon>
        <taxon>Flavobacteriaceae</taxon>
        <taxon>Flavobacterium</taxon>
    </lineage>
</organism>